<dbReference type="InterPro" id="IPR027417">
    <property type="entry name" value="P-loop_NTPase"/>
</dbReference>
<dbReference type="SUPFAM" id="SSF52540">
    <property type="entry name" value="P-loop containing nucleoside triphosphate hydrolases"/>
    <property type="match status" value="1"/>
</dbReference>
<dbReference type="EMBL" id="PGCL01000003">
    <property type="protein sequence ID" value="TAJ43901.1"/>
    <property type="molecule type" value="Genomic_DNA"/>
</dbReference>
<dbReference type="Pfam" id="PF01656">
    <property type="entry name" value="CbiA"/>
    <property type="match status" value="1"/>
</dbReference>
<sequence length="291" mass="30634">MKRLAVVSGKGGTGKTVVTGGFAACAARTMRLTMADCDVDAANLALLFDHTVRDSKPYFGMQCAAIDSSLCIECGICAEKCRFGAIHLEEDGYRVDPIECEGCGVCAHVCPAGAVSLRDFRHGEIFYSETGIGPLFHARLTPGSGTTGLLVTEVKQWALEVGGDADLLLIDGPPGIGCPLISTVTGCNAVLAVTEPSMSGLSDLGRLVRVCEGFPVRIFCAINRYDLEEGITAEIAAYCAEQDIPVLGLIPFDPAVPGAVRSRTPVTALDTPAGEAVRGVWERVRSELDLP</sequence>
<dbReference type="AlphaFoldDB" id="A0A483CRF1"/>
<dbReference type="Gene3D" id="3.30.70.20">
    <property type="match status" value="1"/>
</dbReference>
<dbReference type="Pfam" id="PF00037">
    <property type="entry name" value="Fer4"/>
    <property type="match status" value="2"/>
</dbReference>
<dbReference type="OrthoDB" id="65817at2157"/>
<organism evidence="2 3">
    <name type="scientific">Methanofollis fontis</name>
    <dbReference type="NCBI Taxonomy" id="2052832"/>
    <lineage>
        <taxon>Archaea</taxon>
        <taxon>Methanobacteriati</taxon>
        <taxon>Methanobacteriota</taxon>
        <taxon>Stenosarchaea group</taxon>
        <taxon>Methanomicrobia</taxon>
        <taxon>Methanomicrobiales</taxon>
        <taxon>Methanomicrobiaceae</taxon>
        <taxon>Methanofollis</taxon>
    </lineage>
</organism>
<dbReference type="GO" id="GO:0016491">
    <property type="term" value="F:oxidoreductase activity"/>
    <property type="evidence" value="ECO:0007669"/>
    <property type="project" value="UniProtKB-ARBA"/>
</dbReference>
<dbReference type="Gene3D" id="3.40.50.300">
    <property type="entry name" value="P-loop containing nucleotide triphosphate hydrolases"/>
    <property type="match status" value="2"/>
</dbReference>
<dbReference type="PROSITE" id="PS51379">
    <property type="entry name" value="4FE4S_FER_2"/>
    <property type="match status" value="2"/>
</dbReference>
<dbReference type="Proteomes" id="UP000292580">
    <property type="component" value="Unassembled WGS sequence"/>
</dbReference>
<dbReference type="PANTHER" id="PTHR43534">
    <property type="entry name" value="MIND SUPERFAMILY P-LOOP ATPASE CONTAINING AN INSERTED FERREDOXIN DOMAIN"/>
    <property type="match status" value="1"/>
</dbReference>
<dbReference type="InterPro" id="IPR002586">
    <property type="entry name" value="CobQ/CobB/MinD/ParA_Nub-bd_dom"/>
</dbReference>
<feature type="domain" description="4Fe-4S ferredoxin-type" evidence="1">
    <location>
        <begin position="62"/>
        <end position="90"/>
    </location>
</feature>
<comment type="caution">
    <text evidence="2">The sequence shown here is derived from an EMBL/GenBank/DDBJ whole genome shotgun (WGS) entry which is preliminary data.</text>
</comment>
<protein>
    <submittedName>
        <fullName evidence="2">(4Fe-4S)-binding protein</fullName>
    </submittedName>
</protein>
<accession>A0A483CRF1</accession>
<reference evidence="2 3" key="1">
    <citation type="submission" date="2017-11" db="EMBL/GenBank/DDBJ databases">
        <title>Isolation and Characterization of Methanofollis Species from Methane Seep Offshore SW Taiwan.</title>
        <authorList>
            <person name="Teng N.-H."/>
            <person name="Lai M.-C."/>
            <person name="Chen S.-C."/>
        </authorList>
    </citation>
    <scope>NUCLEOTIDE SEQUENCE [LARGE SCALE GENOMIC DNA]</scope>
    <source>
        <strain evidence="2 3">FWC-SCC2</strain>
    </source>
</reference>
<dbReference type="CDD" id="cd03110">
    <property type="entry name" value="SIMIBI_bact_arch"/>
    <property type="match status" value="1"/>
</dbReference>
<dbReference type="SUPFAM" id="SSF54862">
    <property type="entry name" value="4Fe-4S ferredoxins"/>
    <property type="match status" value="1"/>
</dbReference>
<dbReference type="PANTHER" id="PTHR43534:SF1">
    <property type="entry name" value="4FE-4S CLUSTER CONTAINING PARA FAMILY ATPASE PROTEIN"/>
    <property type="match status" value="1"/>
</dbReference>
<evidence type="ECO:0000259" key="1">
    <source>
        <dbReference type="PROSITE" id="PS51379"/>
    </source>
</evidence>
<evidence type="ECO:0000313" key="2">
    <source>
        <dbReference type="EMBL" id="TAJ43901.1"/>
    </source>
</evidence>
<dbReference type="InterPro" id="IPR017896">
    <property type="entry name" value="4Fe4S_Fe-S-bd"/>
</dbReference>
<evidence type="ECO:0000313" key="3">
    <source>
        <dbReference type="Proteomes" id="UP000292580"/>
    </source>
</evidence>
<dbReference type="InterPro" id="IPR017900">
    <property type="entry name" value="4Fe4S_Fe_S_CS"/>
</dbReference>
<dbReference type="RefSeq" id="WP_130646959.1">
    <property type="nucleotide sequence ID" value="NZ_PGCL01000003.1"/>
</dbReference>
<feature type="domain" description="4Fe-4S ferredoxin-type" evidence="1">
    <location>
        <begin position="91"/>
        <end position="120"/>
    </location>
</feature>
<proteinExistence type="predicted"/>
<dbReference type="PROSITE" id="PS00198">
    <property type="entry name" value="4FE4S_FER_1"/>
    <property type="match status" value="1"/>
</dbReference>
<keyword evidence="3" id="KW-1185">Reference proteome</keyword>
<gene>
    <name evidence="2" type="ORF">CUJ86_07520</name>
</gene>
<name>A0A483CRF1_9EURY</name>